<dbReference type="EMBL" id="JABWDY010004692">
    <property type="protein sequence ID" value="KAF5204974.1"/>
    <property type="molecule type" value="Genomic_DNA"/>
</dbReference>
<dbReference type="AlphaFoldDB" id="A0A7J6X5K1"/>
<dbReference type="Gene3D" id="3.60.10.10">
    <property type="entry name" value="Endonuclease/exonuclease/phosphatase"/>
    <property type="match status" value="1"/>
</dbReference>
<evidence type="ECO:0000259" key="1">
    <source>
        <dbReference type="Pfam" id="PF03372"/>
    </source>
</evidence>
<dbReference type="GO" id="GO:0003824">
    <property type="term" value="F:catalytic activity"/>
    <property type="evidence" value="ECO:0007669"/>
    <property type="project" value="InterPro"/>
</dbReference>
<accession>A0A7J6X5K1</accession>
<name>A0A7J6X5K1_THATH</name>
<dbReference type="InterPro" id="IPR036691">
    <property type="entry name" value="Endo/exonu/phosph_ase_sf"/>
</dbReference>
<dbReference type="Proteomes" id="UP000554482">
    <property type="component" value="Unassembled WGS sequence"/>
</dbReference>
<dbReference type="OrthoDB" id="1001388at2759"/>
<comment type="caution">
    <text evidence="2">The sequence shown here is derived from an EMBL/GenBank/DDBJ whole genome shotgun (WGS) entry which is preliminary data.</text>
</comment>
<dbReference type="SUPFAM" id="SSF56219">
    <property type="entry name" value="DNase I-like"/>
    <property type="match status" value="1"/>
</dbReference>
<keyword evidence="3" id="KW-1185">Reference proteome</keyword>
<reference evidence="2 3" key="1">
    <citation type="submission" date="2020-06" db="EMBL/GenBank/DDBJ databases">
        <title>Transcriptomic and genomic resources for Thalictrum thalictroides and T. hernandezii: Facilitating candidate gene discovery in an emerging model plant lineage.</title>
        <authorList>
            <person name="Arias T."/>
            <person name="Riano-Pachon D.M."/>
            <person name="Di Stilio V.S."/>
        </authorList>
    </citation>
    <scope>NUCLEOTIDE SEQUENCE [LARGE SCALE GENOMIC DNA]</scope>
    <source>
        <strain evidence="3">cv. WT478/WT964</strain>
        <tissue evidence="2">Leaves</tissue>
    </source>
</reference>
<dbReference type="Pfam" id="PF03372">
    <property type="entry name" value="Exo_endo_phos"/>
    <property type="match status" value="1"/>
</dbReference>
<proteinExistence type="predicted"/>
<evidence type="ECO:0000313" key="2">
    <source>
        <dbReference type="EMBL" id="KAF5204974.1"/>
    </source>
</evidence>
<dbReference type="PANTHER" id="PTHR33710:SF64">
    <property type="entry name" value="ENDONUCLEASE_EXONUCLEASE_PHOSPHATASE DOMAIN-CONTAINING PROTEIN"/>
    <property type="match status" value="1"/>
</dbReference>
<feature type="non-terminal residue" evidence="2">
    <location>
        <position position="462"/>
    </location>
</feature>
<evidence type="ECO:0000313" key="3">
    <source>
        <dbReference type="Proteomes" id="UP000554482"/>
    </source>
</evidence>
<organism evidence="2 3">
    <name type="scientific">Thalictrum thalictroides</name>
    <name type="common">Rue-anemone</name>
    <name type="synonym">Anemone thalictroides</name>
    <dbReference type="NCBI Taxonomy" id="46969"/>
    <lineage>
        <taxon>Eukaryota</taxon>
        <taxon>Viridiplantae</taxon>
        <taxon>Streptophyta</taxon>
        <taxon>Embryophyta</taxon>
        <taxon>Tracheophyta</taxon>
        <taxon>Spermatophyta</taxon>
        <taxon>Magnoliopsida</taxon>
        <taxon>Ranunculales</taxon>
        <taxon>Ranunculaceae</taxon>
        <taxon>Thalictroideae</taxon>
        <taxon>Thalictrum</taxon>
    </lineage>
</organism>
<dbReference type="PANTHER" id="PTHR33710">
    <property type="entry name" value="BNAC02G09200D PROTEIN"/>
    <property type="match status" value="1"/>
</dbReference>
<sequence length="462" mass="53022">MATPIGFWNVRGMNDTEKARAISNVRVENNFCLVALLETKVKKGNYDFVRRIACGSWEHINNYSKDESGRIWVCWDPVFVAVRMISQSDQYIHAAVKFLPSNMEGYITFIYAKNDKNRRRLLWLDLINLGNSMRDPWCVAGDFNNVLSANEKVGGDVVHPRDTMYFEDCVIKCGITDINASGFFYTWSNKSPGTARIMTRIDRVMVNQAWTSMFPNCGAEFLPSGVSDHSPAKLVWYDFVKKAGPFRFSNAWFHLPGFIDLVTEVWNGRVSMDPMNTLIFKLVELKNRLKPWVKNNVTHLHARVEEAKGELYKVQEMLQVNHSDVTLAEREKMLLQNYGNLARAEYLSLKLKADCDWLSLGDRCTAYFHNSMKERKTRNAIWSLQNSTGSNVTTHQDIAKEFIKYYKSLMGAEDDVVITEDDMQSFDVRNTITDEQTSLLEADVDHDEIKRALFSMGDTKAP</sequence>
<protein>
    <submittedName>
        <fullName evidence="2">Dnase i-like superfamily protein</fullName>
    </submittedName>
</protein>
<gene>
    <name evidence="2" type="ORF">FRX31_005440</name>
</gene>
<dbReference type="InterPro" id="IPR005135">
    <property type="entry name" value="Endo/exonuclease/phosphatase"/>
</dbReference>
<feature type="domain" description="Endonuclease/exonuclease/phosphatase" evidence="1">
    <location>
        <begin position="8"/>
        <end position="229"/>
    </location>
</feature>